<dbReference type="InterPro" id="IPR050980">
    <property type="entry name" value="2C_sensor_his_kinase"/>
</dbReference>
<dbReference type="Gene3D" id="3.30.565.10">
    <property type="entry name" value="Histidine kinase-like ATPase, C-terminal domain"/>
    <property type="match status" value="1"/>
</dbReference>
<feature type="domain" description="Histidine kinase" evidence="8">
    <location>
        <begin position="1"/>
        <end position="107"/>
    </location>
</feature>
<protein>
    <recommendedName>
        <fullName evidence="2">histidine kinase</fullName>
        <ecNumber evidence="2">2.7.13.3</ecNumber>
    </recommendedName>
</protein>
<evidence type="ECO:0000256" key="3">
    <source>
        <dbReference type="ARBA" id="ARBA00022679"/>
    </source>
</evidence>
<comment type="catalytic activity">
    <reaction evidence="1">
        <text>ATP + protein L-histidine = ADP + protein N-phospho-L-histidine.</text>
        <dbReference type="EC" id="2.7.13.3"/>
    </reaction>
</comment>
<evidence type="ECO:0000256" key="5">
    <source>
        <dbReference type="ARBA" id="ARBA00022777"/>
    </source>
</evidence>
<dbReference type="InterPro" id="IPR005467">
    <property type="entry name" value="His_kinase_dom"/>
</dbReference>
<dbReference type="InterPro" id="IPR003594">
    <property type="entry name" value="HATPase_dom"/>
</dbReference>
<evidence type="ECO:0000256" key="4">
    <source>
        <dbReference type="ARBA" id="ARBA00022741"/>
    </source>
</evidence>
<gene>
    <name evidence="9" type="ORF">IAB46_03235</name>
</gene>
<dbReference type="EMBL" id="DVIT01000013">
    <property type="protein sequence ID" value="HIS46568.1"/>
    <property type="molecule type" value="Genomic_DNA"/>
</dbReference>
<evidence type="ECO:0000256" key="6">
    <source>
        <dbReference type="ARBA" id="ARBA00022840"/>
    </source>
</evidence>
<keyword evidence="5" id="KW-0418">Kinase</keyword>
<dbReference type="InterPro" id="IPR036890">
    <property type="entry name" value="HATPase_C_sf"/>
</dbReference>
<dbReference type="Proteomes" id="UP000823927">
    <property type="component" value="Unassembled WGS sequence"/>
</dbReference>
<evidence type="ECO:0000259" key="8">
    <source>
        <dbReference type="PROSITE" id="PS50109"/>
    </source>
</evidence>
<evidence type="ECO:0000313" key="10">
    <source>
        <dbReference type="Proteomes" id="UP000823927"/>
    </source>
</evidence>
<comment type="caution">
    <text evidence="9">The sequence shown here is derived from an EMBL/GenBank/DDBJ whole genome shotgun (WGS) entry which is preliminary data.</text>
</comment>
<keyword evidence="3" id="KW-0808">Transferase</keyword>
<evidence type="ECO:0000313" key="9">
    <source>
        <dbReference type="EMBL" id="HIS46568.1"/>
    </source>
</evidence>
<dbReference type="PRINTS" id="PR00344">
    <property type="entry name" value="BCTRLSENSOR"/>
</dbReference>
<proteinExistence type="predicted"/>
<reference evidence="9" key="1">
    <citation type="submission" date="2020-10" db="EMBL/GenBank/DDBJ databases">
        <authorList>
            <person name="Gilroy R."/>
        </authorList>
    </citation>
    <scope>NUCLEOTIDE SEQUENCE</scope>
    <source>
        <strain evidence="9">CHK178-757</strain>
    </source>
</reference>
<name>A0A9D1F2Q8_9FIRM</name>
<dbReference type="SUPFAM" id="SSF55874">
    <property type="entry name" value="ATPase domain of HSP90 chaperone/DNA topoisomerase II/histidine kinase"/>
    <property type="match status" value="1"/>
</dbReference>
<dbReference type="Pfam" id="PF02518">
    <property type="entry name" value="HATPase_c"/>
    <property type="match status" value="1"/>
</dbReference>
<dbReference type="EC" id="2.7.13.3" evidence="2"/>
<dbReference type="PROSITE" id="PS50109">
    <property type="entry name" value="HIS_KIN"/>
    <property type="match status" value="1"/>
</dbReference>
<evidence type="ECO:0000256" key="1">
    <source>
        <dbReference type="ARBA" id="ARBA00000085"/>
    </source>
</evidence>
<dbReference type="GO" id="GO:0004673">
    <property type="term" value="F:protein histidine kinase activity"/>
    <property type="evidence" value="ECO:0007669"/>
    <property type="project" value="UniProtKB-EC"/>
</dbReference>
<dbReference type="InterPro" id="IPR004358">
    <property type="entry name" value="Sig_transdc_His_kin-like_C"/>
</dbReference>
<sequence>MMTEIALNVLDVAENSVRAGAALIRISVFADTRADRMEIVIEDNGCGMTPEQIRQVEDPFFTTRKTRKVGLGVPFFKYSAQCTGGNFKITSQVGQGTRVTAVYVLSSIDRMPLGDMPGIIHTLITFNTHIDFVYTYSVDGRGFTLDTRQVKEILEGLPLDTPEVSSYIEAFLKENTREADQDVRL</sequence>
<accession>A0A9D1F2Q8</accession>
<evidence type="ECO:0000256" key="2">
    <source>
        <dbReference type="ARBA" id="ARBA00012438"/>
    </source>
</evidence>
<dbReference type="GO" id="GO:0000160">
    <property type="term" value="P:phosphorelay signal transduction system"/>
    <property type="evidence" value="ECO:0007669"/>
    <property type="project" value="UniProtKB-KW"/>
</dbReference>
<keyword evidence="6 9" id="KW-0067">ATP-binding</keyword>
<dbReference type="GO" id="GO:0005524">
    <property type="term" value="F:ATP binding"/>
    <property type="evidence" value="ECO:0007669"/>
    <property type="project" value="UniProtKB-KW"/>
</dbReference>
<dbReference type="PANTHER" id="PTHR44936:SF10">
    <property type="entry name" value="SENSOR PROTEIN RSTB"/>
    <property type="match status" value="1"/>
</dbReference>
<reference evidence="9" key="2">
    <citation type="journal article" date="2021" name="PeerJ">
        <title>Extensive microbial diversity within the chicken gut microbiome revealed by metagenomics and culture.</title>
        <authorList>
            <person name="Gilroy R."/>
            <person name="Ravi A."/>
            <person name="Getino M."/>
            <person name="Pursley I."/>
            <person name="Horton D.L."/>
            <person name="Alikhan N.F."/>
            <person name="Baker D."/>
            <person name="Gharbi K."/>
            <person name="Hall N."/>
            <person name="Watson M."/>
            <person name="Adriaenssens E.M."/>
            <person name="Foster-Nyarko E."/>
            <person name="Jarju S."/>
            <person name="Secka A."/>
            <person name="Antonio M."/>
            <person name="Oren A."/>
            <person name="Chaudhuri R.R."/>
            <person name="La Ragione R."/>
            <person name="Hildebrand F."/>
            <person name="Pallen M.J."/>
        </authorList>
    </citation>
    <scope>NUCLEOTIDE SEQUENCE</scope>
    <source>
        <strain evidence="9">CHK178-757</strain>
    </source>
</reference>
<dbReference type="AlphaFoldDB" id="A0A9D1F2Q8"/>
<dbReference type="PANTHER" id="PTHR44936">
    <property type="entry name" value="SENSOR PROTEIN CREC"/>
    <property type="match status" value="1"/>
</dbReference>
<evidence type="ECO:0000256" key="7">
    <source>
        <dbReference type="ARBA" id="ARBA00023012"/>
    </source>
</evidence>
<keyword evidence="7" id="KW-0902">Two-component regulatory system</keyword>
<organism evidence="9 10">
    <name type="scientific">Candidatus Scybalocola faecigallinarum</name>
    <dbReference type="NCBI Taxonomy" id="2840941"/>
    <lineage>
        <taxon>Bacteria</taxon>
        <taxon>Bacillati</taxon>
        <taxon>Bacillota</taxon>
        <taxon>Clostridia</taxon>
        <taxon>Lachnospirales</taxon>
        <taxon>Lachnospiraceae</taxon>
        <taxon>Lachnospiraceae incertae sedis</taxon>
        <taxon>Candidatus Scybalocola (ex Gilroy et al. 2021)</taxon>
    </lineage>
</organism>
<keyword evidence="4" id="KW-0547">Nucleotide-binding</keyword>